<evidence type="ECO:0000313" key="5">
    <source>
        <dbReference type="EMBL" id="SDC26708.1"/>
    </source>
</evidence>
<evidence type="ECO:0000313" key="6">
    <source>
        <dbReference type="Proteomes" id="UP000199387"/>
    </source>
</evidence>
<evidence type="ECO:0000256" key="1">
    <source>
        <dbReference type="ARBA" id="ARBA00023015"/>
    </source>
</evidence>
<dbReference type="SUPFAM" id="SSF46785">
    <property type="entry name" value="Winged helix' DNA-binding domain"/>
    <property type="match status" value="1"/>
</dbReference>
<dbReference type="RefSeq" id="WP_091567255.1">
    <property type="nucleotide sequence ID" value="NZ_FMZA01000005.1"/>
</dbReference>
<dbReference type="InterPro" id="IPR036390">
    <property type="entry name" value="WH_DNA-bd_sf"/>
</dbReference>
<sequence length="128" mass="14633">MNIIISNRSKEPIYVQIKEQIKQSVLNQTLHPGEPLPSIRKLAKELQVSVITTKRAYEELEREGFVESVVGRGSFIAGQSEEWVREQQLKRIEDKLTEAVEEGRRIGLSLSELKEMLELIDDQTKAEG</sequence>
<proteinExistence type="predicted"/>
<dbReference type="OrthoDB" id="9801546at2"/>
<dbReference type="Proteomes" id="UP000199387">
    <property type="component" value="Unassembled WGS sequence"/>
</dbReference>
<dbReference type="PANTHER" id="PTHR38445:SF7">
    <property type="entry name" value="GNTR-FAMILY TRANSCRIPTIONAL REGULATOR"/>
    <property type="match status" value="1"/>
</dbReference>
<dbReference type="SMART" id="SM00345">
    <property type="entry name" value="HTH_GNTR"/>
    <property type="match status" value="1"/>
</dbReference>
<dbReference type="GO" id="GO:0003700">
    <property type="term" value="F:DNA-binding transcription factor activity"/>
    <property type="evidence" value="ECO:0007669"/>
    <property type="project" value="InterPro"/>
</dbReference>
<dbReference type="CDD" id="cd07377">
    <property type="entry name" value="WHTH_GntR"/>
    <property type="match status" value="1"/>
</dbReference>
<dbReference type="GO" id="GO:0003677">
    <property type="term" value="F:DNA binding"/>
    <property type="evidence" value="ECO:0007669"/>
    <property type="project" value="UniProtKB-KW"/>
</dbReference>
<dbReference type="PANTHER" id="PTHR38445">
    <property type="entry name" value="HTH-TYPE TRANSCRIPTIONAL REPRESSOR YTRA"/>
    <property type="match status" value="1"/>
</dbReference>
<organism evidence="5 6">
    <name type="scientific">Melghirimyces thermohalophilus</name>
    <dbReference type="NCBI Taxonomy" id="1236220"/>
    <lineage>
        <taxon>Bacteria</taxon>
        <taxon>Bacillati</taxon>
        <taxon>Bacillota</taxon>
        <taxon>Bacilli</taxon>
        <taxon>Bacillales</taxon>
        <taxon>Thermoactinomycetaceae</taxon>
        <taxon>Melghirimyces</taxon>
    </lineage>
</organism>
<keyword evidence="3" id="KW-0804">Transcription</keyword>
<dbReference type="Gene3D" id="1.10.10.10">
    <property type="entry name" value="Winged helix-like DNA-binding domain superfamily/Winged helix DNA-binding domain"/>
    <property type="match status" value="1"/>
</dbReference>
<keyword evidence="1" id="KW-0805">Transcription regulation</keyword>
<accession>A0A1G6K734</accession>
<name>A0A1G6K734_9BACL</name>
<feature type="domain" description="HTH gntR-type" evidence="4">
    <location>
        <begin position="11"/>
        <end position="79"/>
    </location>
</feature>
<dbReference type="STRING" id="1236220.SAMN04488112_10599"/>
<evidence type="ECO:0000259" key="4">
    <source>
        <dbReference type="PROSITE" id="PS50949"/>
    </source>
</evidence>
<reference evidence="5 6" key="1">
    <citation type="submission" date="2016-10" db="EMBL/GenBank/DDBJ databases">
        <authorList>
            <person name="de Groot N.N."/>
        </authorList>
    </citation>
    <scope>NUCLEOTIDE SEQUENCE [LARGE SCALE GENOMIC DNA]</scope>
    <source>
        <strain evidence="5 6">DSM 45514</strain>
    </source>
</reference>
<evidence type="ECO:0000256" key="2">
    <source>
        <dbReference type="ARBA" id="ARBA00023125"/>
    </source>
</evidence>
<keyword evidence="2" id="KW-0238">DNA-binding</keyword>
<keyword evidence="6" id="KW-1185">Reference proteome</keyword>
<dbReference type="InterPro" id="IPR036388">
    <property type="entry name" value="WH-like_DNA-bd_sf"/>
</dbReference>
<dbReference type="InterPro" id="IPR000524">
    <property type="entry name" value="Tscrpt_reg_HTH_GntR"/>
</dbReference>
<protein>
    <submittedName>
        <fullName evidence="5">GntR family transcriptional regulator</fullName>
    </submittedName>
</protein>
<evidence type="ECO:0000256" key="3">
    <source>
        <dbReference type="ARBA" id="ARBA00023163"/>
    </source>
</evidence>
<dbReference type="AlphaFoldDB" id="A0A1G6K734"/>
<dbReference type="PROSITE" id="PS50949">
    <property type="entry name" value="HTH_GNTR"/>
    <property type="match status" value="1"/>
</dbReference>
<gene>
    <name evidence="5" type="ORF">SAMN04488112_10599</name>
</gene>
<dbReference type="Pfam" id="PF00392">
    <property type="entry name" value="GntR"/>
    <property type="match status" value="1"/>
</dbReference>
<dbReference type="EMBL" id="FMZA01000005">
    <property type="protein sequence ID" value="SDC26708.1"/>
    <property type="molecule type" value="Genomic_DNA"/>
</dbReference>